<dbReference type="AlphaFoldDB" id="A0A133KGA3"/>
<organism evidence="1 2">
    <name type="scientific">Anaerococcus tetradius</name>
    <dbReference type="NCBI Taxonomy" id="33036"/>
    <lineage>
        <taxon>Bacteria</taxon>
        <taxon>Bacillati</taxon>
        <taxon>Bacillota</taxon>
        <taxon>Tissierellia</taxon>
        <taxon>Tissierellales</taxon>
        <taxon>Peptoniphilaceae</taxon>
        <taxon>Anaerococcus</taxon>
    </lineage>
</organism>
<reference evidence="2" key="1">
    <citation type="submission" date="2016-01" db="EMBL/GenBank/DDBJ databases">
        <authorList>
            <person name="Mitreva M."/>
            <person name="Pepin K.H."/>
            <person name="Mihindukulasuriya K.A."/>
            <person name="Fulton R."/>
            <person name="Fronick C."/>
            <person name="O'Laughlin M."/>
            <person name="Miner T."/>
            <person name="Herter B."/>
            <person name="Rosa B.A."/>
            <person name="Cordes M."/>
            <person name="Tomlinson C."/>
            <person name="Wollam A."/>
            <person name="Palsikar V.B."/>
            <person name="Mardis E.R."/>
            <person name="Wilson R.K."/>
        </authorList>
    </citation>
    <scope>NUCLEOTIDE SEQUENCE [LARGE SCALE GENOMIC DNA]</scope>
    <source>
        <strain evidence="2">MJR8151</strain>
    </source>
</reference>
<dbReference type="PATRIC" id="fig|33036.3.peg.725"/>
<name>A0A133KGA3_9FIRM</name>
<sequence>MLIFTKILNAHCESGLIIKGLWARFLNVTYSTELIKTISSLKSLNIGKGELILVTKKNK</sequence>
<dbReference type="Proteomes" id="UP000070383">
    <property type="component" value="Unassembled WGS sequence"/>
</dbReference>
<dbReference type="EMBL" id="LRPM01000025">
    <property type="protein sequence ID" value="KWZ78434.1"/>
    <property type="molecule type" value="Genomic_DNA"/>
</dbReference>
<keyword evidence="2" id="KW-1185">Reference proteome</keyword>
<evidence type="ECO:0000313" key="2">
    <source>
        <dbReference type="Proteomes" id="UP000070383"/>
    </source>
</evidence>
<proteinExistence type="predicted"/>
<evidence type="ECO:0000313" key="1">
    <source>
        <dbReference type="EMBL" id="KWZ78434.1"/>
    </source>
</evidence>
<gene>
    <name evidence="1" type="ORF">HMPREF3200_00730</name>
</gene>
<accession>A0A133KGA3</accession>
<protein>
    <submittedName>
        <fullName evidence="1">Uncharacterized protein</fullName>
    </submittedName>
</protein>
<comment type="caution">
    <text evidence="1">The sequence shown here is derived from an EMBL/GenBank/DDBJ whole genome shotgun (WGS) entry which is preliminary data.</text>
</comment>